<evidence type="ECO:0000313" key="9">
    <source>
        <dbReference type="Proteomes" id="UP000008694"/>
    </source>
</evidence>
<evidence type="ECO:0000313" key="8">
    <source>
        <dbReference type="EMBL" id="EFH56489.1"/>
    </source>
</evidence>
<evidence type="ECO:0000256" key="4">
    <source>
        <dbReference type="ARBA" id="ARBA00022989"/>
    </source>
</evidence>
<dbReference type="Pfam" id="PF03006">
    <property type="entry name" value="HlyIII"/>
    <property type="match status" value="1"/>
</dbReference>
<sequence>MGFSGAAPILHKLIIFWDQPEALHTTALVYATTIPERWMPRKFDVARHSHQLFHVLVVAGAFTHYTDGLVYLKWRDIKGC</sequence>
<keyword evidence="3" id="KW-0812">Transmembrane</keyword>
<keyword evidence="9" id="KW-1185">Reference proteome</keyword>
<dbReference type="eggNOG" id="KOG0748">
    <property type="taxonomic scope" value="Eukaryota"/>
</dbReference>
<accession>D7LDY3</accession>
<comment type="similarity">
    <text evidence="2">Belongs to the ADIPOR family.</text>
</comment>
<keyword evidence="5" id="KW-0346">Stress response</keyword>
<evidence type="ECO:0000256" key="6">
    <source>
        <dbReference type="ARBA" id="ARBA00023136"/>
    </source>
</evidence>
<feature type="binding site" evidence="7">
    <location>
        <position position="50"/>
    </location>
    <ligand>
        <name>Zn(2+)</name>
        <dbReference type="ChEBI" id="CHEBI:29105"/>
    </ligand>
</feature>
<keyword evidence="4" id="KW-1133">Transmembrane helix</keyword>
<dbReference type="PANTHER" id="PTHR20855:SF52">
    <property type="entry name" value="ADIPONECTIN RECEPTOR PROTEIN"/>
    <property type="match status" value="1"/>
</dbReference>
<dbReference type="Gramene" id="scaffold_403583.1">
    <property type="protein sequence ID" value="scaffold_403583.1"/>
    <property type="gene ID" value="scaffold_403583.1"/>
</dbReference>
<dbReference type="GO" id="GO:0016020">
    <property type="term" value="C:membrane"/>
    <property type="evidence" value="ECO:0007669"/>
    <property type="project" value="UniProtKB-SubCell"/>
</dbReference>
<keyword evidence="7" id="KW-0479">Metal-binding</keyword>
<keyword evidence="6" id="KW-0472">Membrane</keyword>
<dbReference type="GO" id="GO:0038023">
    <property type="term" value="F:signaling receptor activity"/>
    <property type="evidence" value="ECO:0007669"/>
    <property type="project" value="TreeGrafter"/>
</dbReference>
<evidence type="ECO:0000256" key="1">
    <source>
        <dbReference type="ARBA" id="ARBA00004141"/>
    </source>
</evidence>
<comment type="subcellular location">
    <subcellularLocation>
        <location evidence="1">Membrane</location>
        <topology evidence="1">Multi-pass membrane protein</topology>
    </subcellularLocation>
</comment>
<organism evidence="9">
    <name type="scientific">Arabidopsis lyrata subsp. lyrata</name>
    <name type="common">Lyre-leaved rock-cress</name>
    <dbReference type="NCBI Taxonomy" id="81972"/>
    <lineage>
        <taxon>Eukaryota</taxon>
        <taxon>Viridiplantae</taxon>
        <taxon>Streptophyta</taxon>
        <taxon>Embryophyta</taxon>
        <taxon>Tracheophyta</taxon>
        <taxon>Spermatophyta</taxon>
        <taxon>Magnoliopsida</taxon>
        <taxon>eudicotyledons</taxon>
        <taxon>Gunneridae</taxon>
        <taxon>Pentapetalae</taxon>
        <taxon>rosids</taxon>
        <taxon>malvids</taxon>
        <taxon>Brassicales</taxon>
        <taxon>Brassicaceae</taxon>
        <taxon>Camelineae</taxon>
        <taxon>Arabidopsis</taxon>
    </lineage>
</organism>
<evidence type="ECO:0000256" key="7">
    <source>
        <dbReference type="PIRSR" id="PIRSR604254-1"/>
    </source>
</evidence>
<evidence type="ECO:0000256" key="3">
    <source>
        <dbReference type="ARBA" id="ARBA00022692"/>
    </source>
</evidence>
<dbReference type="AlphaFoldDB" id="D7LDY3"/>
<dbReference type="Proteomes" id="UP000008694">
    <property type="component" value="Unassembled WGS sequence"/>
</dbReference>
<dbReference type="EMBL" id="GL348716">
    <property type="protein sequence ID" value="EFH56489.1"/>
    <property type="molecule type" value="Genomic_DNA"/>
</dbReference>
<dbReference type="GO" id="GO:0009744">
    <property type="term" value="P:response to sucrose"/>
    <property type="evidence" value="ECO:0007669"/>
    <property type="project" value="UniProtKB-ARBA"/>
</dbReference>
<proteinExistence type="inferred from homology"/>
<keyword evidence="7" id="KW-0862">Zinc</keyword>
<gene>
    <name evidence="8" type="ORF">ARALYDRAFT_904082</name>
</gene>
<name>D7LDY3_ARALL</name>
<dbReference type="HOGENOM" id="CLU_023075_5_2_1"/>
<dbReference type="GO" id="GO:0009725">
    <property type="term" value="P:response to hormone"/>
    <property type="evidence" value="ECO:0007669"/>
    <property type="project" value="UniProtKB-ARBA"/>
</dbReference>
<dbReference type="InterPro" id="IPR004254">
    <property type="entry name" value="AdipoR/HlyIII-related"/>
</dbReference>
<dbReference type="PANTHER" id="PTHR20855">
    <property type="entry name" value="ADIPOR/PROGESTIN RECEPTOR-RELATED"/>
    <property type="match status" value="1"/>
</dbReference>
<evidence type="ECO:0000256" key="5">
    <source>
        <dbReference type="ARBA" id="ARBA00023016"/>
    </source>
</evidence>
<dbReference type="STRING" id="81972.D7LDY3"/>
<evidence type="ECO:0000256" key="2">
    <source>
        <dbReference type="ARBA" id="ARBA00007018"/>
    </source>
</evidence>
<feature type="binding site" evidence="7">
    <location>
        <position position="54"/>
    </location>
    <ligand>
        <name>Zn(2+)</name>
        <dbReference type="ChEBI" id="CHEBI:29105"/>
    </ligand>
</feature>
<protein>
    <submittedName>
        <fullName evidence="8">Uncharacterized protein</fullName>
    </submittedName>
</protein>
<reference evidence="9" key="1">
    <citation type="journal article" date="2011" name="Nat. Genet.">
        <title>The Arabidopsis lyrata genome sequence and the basis of rapid genome size change.</title>
        <authorList>
            <person name="Hu T.T."/>
            <person name="Pattyn P."/>
            <person name="Bakker E.G."/>
            <person name="Cao J."/>
            <person name="Cheng J.-F."/>
            <person name="Clark R.M."/>
            <person name="Fahlgren N."/>
            <person name="Fawcett J.A."/>
            <person name="Grimwood J."/>
            <person name="Gundlach H."/>
            <person name="Haberer G."/>
            <person name="Hollister J.D."/>
            <person name="Ossowski S."/>
            <person name="Ottilar R.P."/>
            <person name="Salamov A.A."/>
            <person name="Schneeberger K."/>
            <person name="Spannagl M."/>
            <person name="Wang X."/>
            <person name="Yang L."/>
            <person name="Nasrallah M.E."/>
            <person name="Bergelson J."/>
            <person name="Carrington J.C."/>
            <person name="Gaut B.S."/>
            <person name="Schmutz J."/>
            <person name="Mayer K.F.X."/>
            <person name="Van de Peer Y."/>
            <person name="Grigoriev I.V."/>
            <person name="Nordborg M."/>
            <person name="Weigel D."/>
            <person name="Guo Y.-L."/>
        </authorList>
    </citation>
    <scope>NUCLEOTIDE SEQUENCE [LARGE SCALE GENOMIC DNA]</scope>
    <source>
        <strain evidence="9">cv. MN47</strain>
    </source>
</reference>
<dbReference type="GO" id="GO:0046872">
    <property type="term" value="F:metal ion binding"/>
    <property type="evidence" value="ECO:0007669"/>
    <property type="project" value="UniProtKB-KW"/>
</dbReference>